<dbReference type="PANTHER" id="PTHR46118:SF4">
    <property type="entry name" value="PROTEIN ABHD11"/>
    <property type="match status" value="1"/>
</dbReference>
<reference evidence="3 4" key="1">
    <citation type="submission" date="2017-10" db="EMBL/GenBank/DDBJ databases">
        <title>Frigbacter circumglobatus gen. nov. sp. nov., isolated from sediment cultured in situ.</title>
        <authorList>
            <person name="Zhao Z."/>
        </authorList>
    </citation>
    <scope>NUCLEOTIDE SEQUENCE [LARGE SCALE GENOMIC DNA]</scope>
    <source>
        <strain evidence="3 4">ZYL</strain>
    </source>
</reference>
<dbReference type="PRINTS" id="PR00111">
    <property type="entry name" value="ABHYDROLASE"/>
</dbReference>
<sequence length="288" mass="32122">MEFEEKYYTSQDGLTLYYRDYASGENTTRPPLLCLHGLTRNSKDFHQFALKMRPSYRVISLDMRGRGQSDYDPVYVNYQIPTYVQDVQTLLKKEGLSEVVAVGTSMGGLISMTLGVLNPSVLKGIILNDIGPEIDPKGIARISQYLGKNVPLKNWSHAVMGVKTISGPLFPDYSADEWEEFTRNSFRQRDDGQIVADYDPHIGTAIAESAENAVPPDLWPLFGALAPIPIMTLRGEASDILSADTLNKMAERHPEFTKVTIANRAHTPDLREAHSQEVISSFLNKLNG</sequence>
<dbReference type="InterPro" id="IPR029058">
    <property type="entry name" value="AB_hydrolase_fold"/>
</dbReference>
<keyword evidence="4" id="KW-1185">Reference proteome</keyword>
<evidence type="ECO:0000259" key="2">
    <source>
        <dbReference type="Pfam" id="PF00561"/>
    </source>
</evidence>
<dbReference type="OrthoDB" id="9791366at2"/>
<keyword evidence="1 3" id="KW-0378">Hydrolase</keyword>
<dbReference type="RefSeq" id="WP_099471428.1">
    <property type="nucleotide sequence ID" value="NZ_CP041025.1"/>
</dbReference>
<dbReference type="PANTHER" id="PTHR46118">
    <property type="entry name" value="PROTEIN ABHD11"/>
    <property type="match status" value="1"/>
</dbReference>
<dbReference type="SUPFAM" id="SSF53474">
    <property type="entry name" value="alpha/beta-Hydrolases"/>
    <property type="match status" value="1"/>
</dbReference>
<dbReference type="EMBL" id="PDEM01000009">
    <property type="protein sequence ID" value="PHZ85843.1"/>
    <property type="molecule type" value="Genomic_DNA"/>
</dbReference>
<accession>A0A2G4YU77</accession>
<dbReference type="AlphaFoldDB" id="A0A2G4YU77"/>
<dbReference type="Pfam" id="PF00561">
    <property type="entry name" value="Abhydrolase_1"/>
    <property type="match status" value="1"/>
</dbReference>
<gene>
    <name evidence="3" type="ORF">CRD36_03960</name>
</gene>
<proteinExistence type="predicted"/>
<comment type="caution">
    <text evidence="3">The sequence shown here is derived from an EMBL/GenBank/DDBJ whole genome shotgun (WGS) entry which is preliminary data.</text>
</comment>
<dbReference type="InterPro" id="IPR000073">
    <property type="entry name" value="AB_hydrolase_1"/>
</dbReference>
<feature type="domain" description="AB hydrolase-1" evidence="2">
    <location>
        <begin position="30"/>
        <end position="174"/>
    </location>
</feature>
<evidence type="ECO:0000313" key="3">
    <source>
        <dbReference type="EMBL" id="PHZ85843.1"/>
    </source>
</evidence>
<organism evidence="3 4">
    <name type="scientific">Paremcibacter congregatus</name>
    <dbReference type="NCBI Taxonomy" id="2043170"/>
    <lineage>
        <taxon>Bacteria</taxon>
        <taxon>Pseudomonadati</taxon>
        <taxon>Pseudomonadota</taxon>
        <taxon>Alphaproteobacteria</taxon>
        <taxon>Emcibacterales</taxon>
        <taxon>Emcibacteraceae</taxon>
        <taxon>Paremcibacter</taxon>
    </lineage>
</organism>
<evidence type="ECO:0000256" key="1">
    <source>
        <dbReference type="ARBA" id="ARBA00022801"/>
    </source>
</evidence>
<dbReference type="Proteomes" id="UP000229730">
    <property type="component" value="Unassembled WGS sequence"/>
</dbReference>
<protein>
    <submittedName>
        <fullName evidence="3">Alpha/beta hydrolase</fullName>
    </submittedName>
</protein>
<name>A0A2G4YU77_9PROT</name>
<dbReference type="InParanoid" id="A0A2G4YU77"/>
<dbReference type="Gene3D" id="3.40.50.1820">
    <property type="entry name" value="alpha/beta hydrolase"/>
    <property type="match status" value="1"/>
</dbReference>
<dbReference type="GO" id="GO:0016787">
    <property type="term" value="F:hydrolase activity"/>
    <property type="evidence" value="ECO:0007669"/>
    <property type="project" value="UniProtKB-KW"/>
</dbReference>
<evidence type="ECO:0000313" key="4">
    <source>
        <dbReference type="Proteomes" id="UP000229730"/>
    </source>
</evidence>